<dbReference type="Proteomes" id="UP000321635">
    <property type="component" value="Unassembled WGS sequence"/>
</dbReference>
<reference evidence="1 2" key="1">
    <citation type="submission" date="2019-07" db="EMBL/GenBank/DDBJ databases">
        <title>Whole genome shotgun sequence of Acetobacter nitrogenifigens NBRC 105050.</title>
        <authorList>
            <person name="Hosoyama A."/>
            <person name="Uohara A."/>
            <person name="Ohji S."/>
            <person name="Ichikawa N."/>
        </authorList>
    </citation>
    <scope>NUCLEOTIDE SEQUENCE [LARGE SCALE GENOMIC DNA]</scope>
    <source>
        <strain evidence="1 2">NBRC 105050</strain>
    </source>
</reference>
<proteinExistence type="predicted"/>
<evidence type="ECO:0000313" key="1">
    <source>
        <dbReference type="EMBL" id="GEN59628.1"/>
    </source>
</evidence>
<dbReference type="CDD" id="cd02980">
    <property type="entry name" value="TRX_Fd_family"/>
    <property type="match status" value="1"/>
</dbReference>
<dbReference type="Pfam" id="PF07845">
    <property type="entry name" value="DUF1636"/>
    <property type="match status" value="1"/>
</dbReference>
<dbReference type="STRING" id="1120919.GCA_000429165_01237"/>
<dbReference type="AlphaFoldDB" id="A0A511X9L0"/>
<accession>A0A511X9L0</accession>
<evidence type="ECO:0000313" key="2">
    <source>
        <dbReference type="Proteomes" id="UP000321635"/>
    </source>
</evidence>
<dbReference type="EMBL" id="BJYF01000007">
    <property type="protein sequence ID" value="GEN59628.1"/>
    <property type="molecule type" value="Genomic_DNA"/>
</dbReference>
<dbReference type="InterPro" id="IPR036249">
    <property type="entry name" value="Thioredoxin-like_sf"/>
</dbReference>
<sequence length="149" mass="16069">MRCDRLNVPRRRIVARARPRTPFPAARQGRDMNAKLYVCTTCRAGEPVVEGQPVPGTRLHAALTAADAPDGVTIIPTECLSACSNGCAVALAGPGRWSYVYGRLTETDAPDILSGAAAYATTADGIVPWRERPVIFRKQSLARIPPQEN</sequence>
<dbReference type="InterPro" id="IPR012863">
    <property type="entry name" value="DUF1636"/>
</dbReference>
<protein>
    <submittedName>
        <fullName evidence="1">Metal-binding protein</fullName>
    </submittedName>
</protein>
<name>A0A511X9L0_9PROT</name>
<dbReference type="SUPFAM" id="SSF52833">
    <property type="entry name" value="Thioredoxin-like"/>
    <property type="match status" value="1"/>
</dbReference>
<gene>
    <name evidence="1" type="ORF">ANI02nite_15120</name>
</gene>
<comment type="caution">
    <text evidence="1">The sequence shown here is derived from an EMBL/GenBank/DDBJ whole genome shotgun (WGS) entry which is preliminary data.</text>
</comment>
<dbReference type="Gene3D" id="3.40.30.10">
    <property type="entry name" value="Glutaredoxin"/>
    <property type="match status" value="1"/>
</dbReference>
<organism evidence="1 2">
    <name type="scientific">Acetobacter nitrogenifigens DSM 23921 = NBRC 105050</name>
    <dbReference type="NCBI Taxonomy" id="1120919"/>
    <lineage>
        <taxon>Bacteria</taxon>
        <taxon>Pseudomonadati</taxon>
        <taxon>Pseudomonadota</taxon>
        <taxon>Alphaproteobacteria</taxon>
        <taxon>Acetobacterales</taxon>
        <taxon>Acetobacteraceae</taxon>
        <taxon>Acetobacter</taxon>
    </lineage>
</organism>
<keyword evidence="2" id="KW-1185">Reference proteome</keyword>
<dbReference type="RefSeq" id="WP_246789347.1">
    <property type="nucleotide sequence ID" value="NZ_AUBI01000003.1"/>
</dbReference>